<dbReference type="Pfam" id="PF21993">
    <property type="entry name" value="TetR_C_13_2"/>
    <property type="match status" value="1"/>
</dbReference>
<organism evidence="6 7">
    <name type="scientific">Saccharothrix violaceirubra</name>
    <dbReference type="NCBI Taxonomy" id="413306"/>
    <lineage>
        <taxon>Bacteria</taxon>
        <taxon>Bacillati</taxon>
        <taxon>Actinomycetota</taxon>
        <taxon>Actinomycetes</taxon>
        <taxon>Pseudonocardiales</taxon>
        <taxon>Pseudonocardiaceae</taxon>
        <taxon>Saccharothrix</taxon>
    </lineage>
</organism>
<evidence type="ECO:0000313" key="7">
    <source>
        <dbReference type="Proteomes" id="UP000542674"/>
    </source>
</evidence>
<comment type="caution">
    <text evidence="6">The sequence shown here is derived from an EMBL/GenBank/DDBJ whole genome shotgun (WGS) entry which is preliminary data.</text>
</comment>
<dbReference type="RefSeq" id="WP_184674465.1">
    <property type="nucleotide sequence ID" value="NZ_BAABAI010000006.1"/>
</dbReference>
<dbReference type="Gene3D" id="1.10.357.10">
    <property type="entry name" value="Tetracycline Repressor, domain 2"/>
    <property type="match status" value="1"/>
</dbReference>
<dbReference type="InterPro" id="IPR009057">
    <property type="entry name" value="Homeodomain-like_sf"/>
</dbReference>
<dbReference type="InterPro" id="IPR054156">
    <property type="entry name" value="YxaF_TetR_C"/>
</dbReference>
<dbReference type="PANTHER" id="PTHR47506">
    <property type="entry name" value="TRANSCRIPTIONAL REGULATORY PROTEIN"/>
    <property type="match status" value="1"/>
</dbReference>
<dbReference type="SUPFAM" id="SSF48498">
    <property type="entry name" value="Tetracyclin repressor-like, C-terminal domain"/>
    <property type="match status" value="1"/>
</dbReference>
<name>A0A7W7WZ64_9PSEU</name>
<evidence type="ECO:0000256" key="1">
    <source>
        <dbReference type="ARBA" id="ARBA00023015"/>
    </source>
</evidence>
<dbReference type="InterPro" id="IPR036271">
    <property type="entry name" value="Tet_transcr_reg_TetR-rel_C_sf"/>
</dbReference>
<feature type="domain" description="HTH tetR-type" evidence="5">
    <location>
        <begin position="5"/>
        <end position="65"/>
    </location>
</feature>
<feature type="DNA-binding region" description="H-T-H motif" evidence="4">
    <location>
        <begin position="28"/>
        <end position="47"/>
    </location>
</feature>
<sequence length="184" mass="19520">MPRRTDTRERMIRTAASLFRAQGYHATGLNQVLVEGGAPKGSLYFHFPGGKEQLAVEAVTLAGAAQCERLRAVLAETPDPVTALARALDVLAQDLVDSDFRDGCPISTVALDVGGDNEPIRVACADAYASWQRIIADHVGSESLAAVVLAALEGALLLARTQRDLAPLRALETHLAPLLGRTSP</sequence>
<dbReference type="InterPro" id="IPR001647">
    <property type="entry name" value="HTH_TetR"/>
</dbReference>
<dbReference type="SUPFAM" id="SSF46689">
    <property type="entry name" value="Homeodomain-like"/>
    <property type="match status" value="1"/>
</dbReference>
<keyword evidence="1" id="KW-0805">Transcription regulation</keyword>
<keyword evidence="2 4" id="KW-0238">DNA-binding</keyword>
<accession>A0A7W7WZ64</accession>
<dbReference type="AlphaFoldDB" id="A0A7W7WZ64"/>
<dbReference type="Pfam" id="PF00440">
    <property type="entry name" value="TetR_N"/>
    <property type="match status" value="1"/>
</dbReference>
<protein>
    <submittedName>
        <fullName evidence="6">TetR/AcrR family transcriptional repressor of lmrAB and yxaGH operons</fullName>
    </submittedName>
</protein>
<evidence type="ECO:0000256" key="3">
    <source>
        <dbReference type="ARBA" id="ARBA00023163"/>
    </source>
</evidence>
<dbReference type="GO" id="GO:0003677">
    <property type="term" value="F:DNA binding"/>
    <property type="evidence" value="ECO:0007669"/>
    <property type="project" value="UniProtKB-UniRule"/>
</dbReference>
<dbReference type="EMBL" id="JACHJS010000001">
    <property type="protein sequence ID" value="MBB4968701.1"/>
    <property type="molecule type" value="Genomic_DNA"/>
</dbReference>
<reference evidence="6 7" key="1">
    <citation type="submission" date="2020-08" db="EMBL/GenBank/DDBJ databases">
        <title>Sequencing the genomes of 1000 actinobacteria strains.</title>
        <authorList>
            <person name="Klenk H.-P."/>
        </authorList>
    </citation>
    <scope>NUCLEOTIDE SEQUENCE [LARGE SCALE GENOMIC DNA]</scope>
    <source>
        <strain evidence="6 7">DSM 45084</strain>
    </source>
</reference>
<dbReference type="PANTHER" id="PTHR47506:SF3">
    <property type="entry name" value="HTH-TYPE TRANSCRIPTIONAL REGULATOR LMRA"/>
    <property type="match status" value="1"/>
</dbReference>
<evidence type="ECO:0000256" key="4">
    <source>
        <dbReference type="PROSITE-ProRule" id="PRU00335"/>
    </source>
</evidence>
<keyword evidence="3" id="KW-0804">Transcription</keyword>
<evidence type="ECO:0000259" key="5">
    <source>
        <dbReference type="PROSITE" id="PS50977"/>
    </source>
</evidence>
<evidence type="ECO:0000256" key="2">
    <source>
        <dbReference type="ARBA" id="ARBA00023125"/>
    </source>
</evidence>
<gene>
    <name evidence="6" type="ORF">F4559_006060</name>
</gene>
<proteinExistence type="predicted"/>
<dbReference type="PROSITE" id="PS50977">
    <property type="entry name" value="HTH_TETR_2"/>
    <property type="match status" value="1"/>
</dbReference>
<keyword evidence="7" id="KW-1185">Reference proteome</keyword>
<evidence type="ECO:0000313" key="6">
    <source>
        <dbReference type="EMBL" id="MBB4968701.1"/>
    </source>
</evidence>
<dbReference type="Proteomes" id="UP000542674">
    <property type="component" value="Unassembled WGS sequence"/>
</dbReference>